<comment type="caution">
    <text evidence="1">The sequence shown here is derived from an EMBL/GenBank/DDBJ whole genome shotgun (WGS) entry which is preliminary data.</text>
</comment>
<dbReference type="AlphaFoldDB" id="A0AAD9H460"/>
<gene>
    <name evidence="1" type="ORF">LX32DRAFT_712630</name>
</gene>
<accession>A0AAD9H460</accession>
<feature type="non-terminal residue" evidence="1">
    <location>
        <position position="1"/>
    </location>
</feature>
<protein>
    <submittedName>
        <fullName evidence="1">Uncharacterized protein</fullName>
    </submittedName>
</protein>
<dbReference type="Proteomes" id="UP001232148">
    <property type="component" value="Unassembled WGS sequence"/>
</dbReference>
<organism evidence="1 2">
    <name type="scientific">Colletotrichum zoysiae</name>
    <dbReference type="NCBI Taxonomy" id="1216348"/>
    <lineage>
        <taxon>Eukaryota</taxon>
        <taxon>Fungi</taxon>
        <taxon>Dikarya</taxon>
        <taxon>Ascomycota</taxon>
        <taxon>Pezizomycotina</taxon>
        <taxon>Sordariomycetes</taxon>
        <taxon>Hypocreomycetidae</taxon>
        <taxon>Glomerellales</taxon>
        <taxon>Glomerellaceae</taxon>
        <taxon>Colletotrichum</taxon>
        <taxon>Colletotrichum graminicola species complex</taxon>
    </lineage>
</organism>
<proteinExistence type="predicted"/>
<sequence>HDLLRNIIHSKLLGETTATDDSIAKLDSGLAPEMAASLREHHDVDMSRSSISRTLRNDNWSQKATQYVAQERSLDLRDEYLY</sequence>
<dbReference type="EMBL" id="MU843100">
    <property type="protein sequence ID" value="KAK2021501.1"/>
    <property type="molecule type" value="Genomic_DNA"/>
</dbReference>
<evidence type="ECO:0000313" key="2">
    <source>
        <dbReference type="Proteomes" id="UP001232148"/>
    </source>
</evidence>
<keyword evidence="2" id="KW-1185">Reference proteome</keyword>
<evidence type="ECO:0000313" key="1">
    <source>
        <dbReference type="EMBL" id="KAK2021501.1"/>
    </source>
</evidence>
<reference evidence="1" key="1">
    <citation type="submission" date="2021-06" db="EMBL/GenBank/DDBJ databases">
        <title>Comparative genomics, transcriptomics and evolutionary studies reveal genomic signatures of adaptation to plant cell wall in hemibiotrophic fungi.</title>
        <authorList>
            <consortium name="DOE Joint Genome Institute"/>
            <person name="Baroncelli R."/>
            <person name="Diaz J.F."/>
            <person name="Benocci T."/>
            <person name="Peng M."/>
            <person name="Battaglia E."/>
            <person name="Haridas S."/>
            <person name="Andreopoulos W."/>
            <person name="Labutti K."/>
            <person name="Pangilinan J."/>
            <person name="Floch G.L."/>
            <person name="Makela M.R."/>
            <person name="Henrissat B."/>
            <person name="Grigoriev I.V."/>
            <person name="Crouch J.A."/>
            <person name="De Vries R.P."/>
            <person name="Sukno S.A."/>
            <person name="Thon M.R."/>
        </authorList>
    </citation>
    <scope>NUCLEOTIDE SEQUENCE</scope>
    <source>
        <strain evidence="1">MAFF235873</strain>
    </source>
</reference>
<name>A0AAD9H460_9PEZI</name>